<proteinExistence type="predicted"/>
<organism evidence="21 22">
    <name type="scientific">Monilinia laxa</name>
    <name type="common">Brown rot fungus</name>
    <name type="synonym">Sclerotinia laxa</name>
    <dbReference type="NCBI Taxonomy" id="61186"/>
    <lineage>
        <taxon>Eukaryota</taxon>
        <taxon>Fungi</taxon>
        <taxon>Dikarya</taxon>
        <taxon>Ascomycota</taxon>
        <taxon>Pezizomycotina</taxon>
        <taxon>Leotiomycetes</taxon>
        <taxon>Helotiales</taxon>
        <taxon>Sclerotiniaceae</taxon>
        <taxon>Monilinia</taxon>
    </lineage>
</organism>
<feature type="transmembrane region" description="Helical" evidence="20">
    <location>
        <begin position="307"/>
        <end position="328"/>
    </location>
</feature>
<feature type="transmembrane region" description="Helical" evidence="20">
    <location>
        <begin position="210"/>
        <end position="231"/>
    </location>
</feature>
<evidence type="ECO:0000256" key="11">
    <source>
        <dbReference type="ARBA" id="ARBA00044903"/>
    </source>
</evidence>
<feature type="transmembrane region" description="Helical" evidence="20">
    <location>
        <begin position="44"/>
        <end position="65"/>
    </location>
</feature>
<comment type="catalytic activity">
    <reaction evidence="6">
        <text>L-lysyl-L-alpha-amino acid(out) = L-lysyl-L-alpha-amino acid(in)</text>
        <dbReference type="Rhea" id="RHEA:79387"/>
        <dbReference type="ChEBI" id="CHEBI:229965"/>
    </reaction>
</comment>
<reference evidence="21 22" key="1">
    <citation type="submission" date="2019-06" db="EMBL/GenBank/DDBJ databases">
        <title>Genome Sequence of the Brown Rot Fungal Pathogen Monilinia laxa.</title>
        <authorList>
            <person name="De Miccolis Angelini R.M."/>
            <person name="Landi L."/>
            <person name="Abate D."/>
            <person name="Pollastro S."/>
            <person name="Romanazzi G."/>
            <person name="Faretra F."/>
        </authorList>
    </citation>
    <scope>NUCLEOTIDE SEQUENCE [LARGE SCALE GENOMIC DNA]</scope>
    <source>
        <strain evidence="21 22">Mlax316</strain>
    </source>
</reference>
<comment type="catalytic activity">
    <reaction evidence="11">
        <text>L-arginyl-glycine(out) = L-arginyl-glycine(in)</text>
        <dbReference type="Rhea" id="RHEA:79391"/>
        <dbReference type="ChEBI" id="CHEBI:229955"/>
    </reaction>
</comment>
<dbReference type="PANTHER" id="PTHR23512">
    <property type="entry name" value="MAJOR FACILITATOR SUPERFAMILY DOMAIN-CONTAINING PROTEIN 1"/>
    <property type="match status" value="1"/>
</dbReference>
<evidence type="ECO:0000256" key="20">
    <source>
        <dbReference type="SAM" id="Phobius"/>
    </source>
</evidence>
<evidence type="ECO:0000256" key="13">
    <source>
        <dbReference type="ARBA" id="ARBA00044919"/>
    </source>
</evidence>
<dbReference type="EMBL" id="VIGI01000008">
    <property type="protein sequence ID" value="KAB8296915.1"/>
    <property type="molecule type" value="Genomic_DNA"/>
</dbReference>
<comment type="catalytic activity">
    <reaction evidence="10">
        <text>L-lysyl-L-lysine(out) = L-lysyl-L-lysine(in)</text>
        <dbReference type="Rhea" id="RHEA:79403"/>
        <dbReference type="ChEBI" id="CHEBI:229956"/>
    </reaction>
</comment>
<dbReference type="GO" id="GO:0022857">
    <property type="term" value="F:transmembrane transporter activity"/>
    <property type="evidence" value="ECO:0007669"/>
    <property type="project" value="InterPro"/>
</dbReference>
<feature type="transmembrane region" description="Helical" evidence="20">
    <location>
        <begin position="363"/>
        <end position="380"/>
    </location>
</feature>
<dbReference type="Pfam" id="PF07690">
    <property type="entry name" value="MFS_1"/>
    <property type="match status" value="1"/>
</dbReference>
<feature type="transmembrane region" description="Helical" evidence="20">
    <location>
        <begin position="495"/>
        <end position="516"/>
    </location>
</feature>
<feature type="transmembrane region" description="Helical" evidence="20">
    <location>
        <begin position="86"/>
        <end position="107"/>
    </location>
</feature>
<dbReference type="Proteomes" id="UP000326757">
    <property type="component" value="Unassembled WGS sequence"/>
</dbReference>
<evidence type="ECO:0000256" key="2">
    <source>
        <dbReference type="ARBA" id="ARBA00044876"/>
    </source>
</evidence>
<comment type="catalytic activity">
    <reaction evidence="14">
        <text>L-lysyl-glycine(out) = L-lysyl-glycine(in)</text>
        <dbReference type="Rhea" id="RHEA:79407"/>
        <dbReference type="ChEBI" id="CHEBI:191202"/>
    </reaction>
</comment>
<comment type="catalytic activity">
    <reaction evidence="5">
        <text>L-alpha-aminoacyl-L-histidine(out) = L-alpha-aminoacyl-L-histidine(in)</text>
        <dbReference type="Rhea" id="RHEA:79375"/>
        <dbReference type="ChEBI" id="CHEBI:229967"/>
    </reaction>
</comment>
<evidence type="ECO:0000256" key="1">
    <source>
        <dbReference type="ARBA" id="ARBA00004141"/>
    </source>
</evidence>
<keyword evidence="22" id="KW-1185">Reference proteome</keyword>
<evidence type="ECO:0000256" key="7">
    <source>
        <dbReference type="ARBA" id="ARBA00044893"/>
    </source>
</evidence>
<feature type="compositionally biased region" description="Basic and acidic residues" evidence="19">
    <location>
        <begin position="21"/>
        <end position="35"/>
    </location>
</feature>
<protein>
    <recommendedName>
        <fullName evidence="15">Lysosomal dipeptide transporter MFSD1</fullName>
    </recommendedName>
    <alternativeName>
        <fullName evidence="16">Major facilitator superfamily domain-containing protein 1</fullName>
    </alternativeName>
</protein>
<evidence type="ECO:0000256" key="10">
    <source>
        <dbReference type="ARBA" id="ARBA00044900"/>
    </source>
</evidence>
<gene>
    <name evidence="21" type="ORF">EYC80_002324</name>
</gene>
<evidence type="ECO:0000256" key="18">
    <source>
        <dbReference type="ARBA" id="ARBA00046376"/>
    </source>
</evidence>
<dbReference type="InterPro" id="IPR011701">
    <property type="entry name" value="MFS"/>
</dbReference>
<feature type="transmembrane region" description="Helical" evidence="20">
    <location>
        <begin position="266"/>
        <end position="287"/>
    </location>
</feature>
<keyword evidence="20" id="KW-1133">Transmembrane helix</keyword>
<dbReference type="InterPro" id="IPR052187">
    <property type="entry name" value="MFSD1"/>
</dbReference>
<evidence type="ECO:0000256" key="15">
    <source>
        <dbReference type="ARBA" id="ARBA00044985"/>
    </source>
</evidence>
<evidence type="ECO:0000256" key="17">
    <source>
        <dbReference type="ARBA" id="ARBA00045709"/>
    </source>
</evidence>
<feature type="transmembrane region" description="Helical" evidence="20">
    <location>
        <begin position="401"/>
        <end position="419"/>
    </location>
</feature>
<evidence type="ECO:0000313" key="21">
    <source>
        <dbReference type="EMBL" id="KAB8296915.1"/>
    </source>
</evidence>
<dbReference type="SUPFAM" id="SSF103473">
    <property type="entry name" value="MFS general substrate transporter"/>
    <property type="match status" value="1"/>
</dbReference>
<comment type="caution">
    <text evidence="21">The sequence shown here is derived from an EMBL/GenBank/DDBJ whole genome shotgun (WGS) entry which is preliminary data.</text>
</comment>
<comment type="catalytic activity">
    <reaction evidence="2">
        <text>L-lysyl-L-alanine(out) = L-lysyl-L-alanine(in)</text>
        <dbReference type="Rhea" id="RHEA:79399"/>
        <dbReference type="ChEBI" id="CHEBI:229954"/>
    </reaction>
</comment>
<comment type="subcellular location">
    <subcellularLocation>
        <location evidence="1">Membrane</location>
        <topology evidence="1">Multi-pass membrane protein</topology>
    </subcellularLocation>
</comment>
<dbReference type="InterPro" id="IPR036259">
    <property type="entry name" value="MFS_trans_sf"/>
</dbReference>
<sequence length="522" mass="56707">MDHDTKEKGGVAVSAASASDSEEHQSGIATDERPKGPTGNDIPLSWKLTSILLVSMIGFGSHWSSGITGAMKSTIKKQMKINNKQYALLSASQDFMVTALMLVSGVVTDRIGGAGAIFYGNIIFTIGSILIAGAAQTRNYQFMIGGTIVQAFGDIATQVAQYKVFSSWFAPNHGFASTLALELGIGKIGAFVGKSSANIIAKNTGNFANVYWVSVAMNLFCNLMTLGFYIFTRYANKKFPSTADPATGEKLTEGNKKFELRKVLELPWTFWVVLAFSLFETSTAGIFTSNATEMAEQRLGISSVKAGWYTAAIQYGGFFFVPLIGIFVDVWGNRITLFAVTGFAIFTSMCIVNWAPSIVGTDAAFGIYAFAYCFGPTLIIDSIRTSMWHQSVFGSAYALKITMNNAMSIIVGIVAGVIQDDDNNSYDKVSILYVALSAASAVVALIMIALSYYCIDFRILQWTRKQRVANGQLINDRKATFHNENGDRNRKVSKYCFCALIVLVIGSWIAYFWGVATGNTHG</sequence>
<comment type="function">
    <text evidence="17">Lysosomal dipeptide uniporter that selectively exports lysine, arginine or histidine-containing dipeptides with a net positive charge from the lysosome lumen into the cytosol. Could play a role in a specific type of protein O-glycosylation indirectly regulating macrophages migration and tissue invasion. Also essential for liver homeostasis.</text>
</comment>
<evidence type="ECO:0000313" key="22">
    <source>
        <dbReference type="Proteomes" id="UP000326757"/>
    </source>
</evidence>
<keyword evidence="20" id="KW-0812">Transmembrane</keyword>
<comment type="catalytic activity">
    <reaction evidence="13">
        <text>L-alanyl-L-lysine(out) = L-alanyl-L-lysine(in)</text>
        <dbReference type="Rhea" id="RHEA:79415"/>
        <dbReference type="ChEBI" id="CHEBI:192470"/>
    </reaction>
</comment>
<feature type="transmembrane region" description="Helical" evidence="20">
    <location>
        <begin position="335"/>
        <end position="357"/>
    </location>
</feature>
<comment type="catalytic activity">
    <reaction evidence="7">
        <text>L-alpha-aminoacyl-L-lysine(out) = L-alpha-aminoacyl-L-lysine(in)</text>
        <dbReference type="Rhea" id="RHEA:79383"/>
        <dbReference type="ChEBI" id="CHEBI:229966"/>
    </reaction>
</comment>
<dbReference type="OrthoDB" id="424834at2759"/>
<comment type="catalytic activity">
    <reaction evidence="8">
        <text>L-aspartyl-L-lysine(out) = L-aspartyl-L-lysine(in)</text>
        <dbReference type="Rhea" id="RHEA:79411"/>
        <dbReference type="ChEBI" id="CHEBI:229953"/>
    </reaction>
</comment>
<dbReference type="PANTHER" id="PTHR23512:SF12">
    <property type="entry name" value="TRANSPORTER, PUTATIVE (AFU_ORTHOLOGUE AFUA_4G00260)-RELATED"/>
    <property type="match status" value="1"/>
</dbReference>
<dbReference type="AlphaFoldDB" id="A0A5N6K3H7"/>
<feature type="region of interest" description="Disordered" evidence="19">
    <location>
        <begin position="1"/>
        <end position="41"/>
    </location>
</feature>
<comment type="subunit">
    <text evidence="18">Homodimer. Interacts with lysosomal protein GLMP (via lumenal domain); the interaction starts while both proteins are still in the endoplasmic reticulum and is required for stabilization of MFSD1 in lysosomes but has no direct effect on its targeting to lysosomes or transporter activity.</text>
</comment>
<dbReference type="GO" id="GO:0016020">
    <property type="term" value="C:membrane"/>
    <property type="evidence" value="ECO:0007669"/>
    <property type="project" value="UniProtKB-SubCell"/>
</dbReference>
<evidence type="ECO:0000256" key="8">
    <source>
        <dbReference type="ARBA" id="ARBA00044898"/>
    </source>
</evidence>
<comment type="catalytic activity">
    <reaction evidence="4">
        <text>L-alpha-aminoacyl-L-arginine(out) = L-alpha-aminoacyl-L-arginine(in)</text>
        <dbReference type="Rhea" id="RHEA:79367"/>
        <dbReference type="ChEBI" id="CHEBI:229968"/>
    </reaction>
</comment>
<evidence type="ECO:0000256" key="3">
    <source>
        <dbReference type="ARBA" id="ARBA00044878"/>
    </source>
</evidence>
<accession>A0A5N6K3H7</accession>
<comment type="catalytic activity">
    <reaction evidence="9">
        <text>L-arginyl-L-alpha-amino acid(out) = L-arginyl-L-alpha-amino acid(in)</text>
        <dbReference type="Rhea" id="RHEA:79371"/>
        <dbReference type="ChEBI" id="CHEBI:84315"/>
    </reaction>
</comment>
<comment type="catalytic activity">
    <reaction evidence="12">
        <text>L-histidyl-L-alpha-amino acid(out) = L-histidyl-L-alpha-amino acid(in)</text>
        <dbReference type="Rhea" id="RHEA:79379"/>
        <dbReference type="ChEBI" id="CHEBI:229964"/>
    </reaction>
</comment>
<dbReference type="Gene3D" id="1.20.1250.20">
    <property type="entry name" value="MFS general substrate transporter like domains"/>
    <property type="match status" value="2"/>
</dbReference>
<name>A0A5N6K3H7_MONLA</name>
<evidence type="ECO:0000256" key="19">
    <source>
        <dbReference type="SAM" id="MobiDB-lite"/>
    </source>
</evidence>
<evidence type="ECO:0000256" key="16">
    <source>
        <dbReference type="ARBA" id="ARBA00045018"/>
    </source>
</evidence>
<evidence type="ECO:0000256" key="9">
    <source>
        <dbReference type="ARBA" id="ARBA00044899"/>
    </source>
</evidence>
<evidence type="ECO:0000256" key="4">
    <source>
        <dbReference type="ARBA" id="ARBA00044881"/>
    </source>
</evidence>
<comment type="catalytic activity">
    <reaction evidence="3">
        <text>L-histidyl-glycine(out) = L-histidyl-glycine(in)</text>
        <dbReference type="Rhea" id="RHEA:79395"/>
        <dbReference type="ChEBI" id="CHEBI:229957"/>
    </reaction>
</comment>
<evidence type="ECO:0000256" key="6">
    <source>
        <dbReference type="ARBA" id="ARBA00044891"/>
    </source>
</evidence>
<evidence type="ECO:0000256" key="5">
    <source>
        <dbReference type="ARBA" id="ARBA00044884"/>
    </source>
</evidence>
<feature type="transmembrane region" description="Helical" evidence="20">
    <location>
        <begin position="113"/>
        <end position="135"/>
    </location>
</feature>
<keyword evidence="20" id="KW-0472">Membrane</keyword>
<evidence type="ECO:0000256" key="14">
    <source>
        <dbReference type="ARBA" id="ARBA00044924"/>
    </source>
</evidence>
<feature type="transmembrane region" description="Helical" evidence="20">
    <location>
        <begin position="431"/>
        <end position="455"/>
    </location>
</feature>
<evidence type="ECO:0000256" key="12">
    <source>
        <dbReference type="ARBA" id="ARBA00044912"/>
    </source>
</evidence>